<dbReference type="PANTHER" id="PTHR35393:SF1">
    <property type="entry name" value="SNOAL-LIKE DOMAIN-CONTAINING PROTEIN"/>
    <property type="match status" value="1"/>
</dbReference>
<gene>
    <name evidence="2" type="ORF">KFL_000060760</name>
</gene>
<reference evidence="2 3" key="1">
    <citation type="journal article" date="2014" name="Nat. Commun.">
        <title>Klebsormidium flaccidum genome reveals primary factors for plant terrestrial adaptation.</title>
        <authorList>
            <person name="Hori K."/>
            <person name="Maruyama F."/>
            <person name="Fujisawa T."/>
            <person name="Togashi T."/>
            <person name="Yamamoto N."/>
            <person name="Seo M."/>
            <person name="Sato S."/>
            <person name="Yamada T."/>
            <person name="Mori H."/>
            <person name="Tajima N."/>
            <person name="Moriyama T."/>
            <person name="Ikeuchi M."/>
            <person name="Watanabe M."/>
            <person name="Wada H."/>
            <person name="Kobayashi K."/>
            <person name="Saito M."/>
            <person name="Masuda T."/>
            <person name="Sasaki-Sekimoto Y."/>
            <person name="Mashiguchi K."/>
            <person name="Awai K."/>
            <person name="Shimojima M."/>
            <person name="Masuda S."/>
            <person name="Iwai M."/>
            <person name="Nobusawa T."/>
            <person name="Narise T."/>
            <person name="Kondo S."/>
            <person name="Saito H."/>
            <person name="Sato R."/>
            <person name="Murakawa M."/>
            <person name="Ihara Y."/>
            <person name="Oshima-Yamada Y."/>
            <person name="Ohtaka K."/>
            <person name="Satoh M."/>
            <person name="Sonobe K."/>
            <person name="Ishii M."/>
            <person name="Ohtani R."/>
            <person name="Kanamori-Sato M."/>
            <person name="Honoki R."/>
            <person name="Miyazaki D."/>
            <person name="Mochizuki H."/>
            <person name="Umetsu J."/>
            <person name="Higashi K."/>
            <person name="Shibata D."/>
            <person name="Kamiya Y."/>
            <person name="Sato N."/>
            <person name="Nakamura Y."/>
            <person name="Tabata S."/>
            <person name="Ida S."/>
            <person name="Kurokawa K."/>
            <person name="Ohta H."/>
        </authorList>
    </citation>
    <scope>NUCLEOTIDE SEQUENCE [LARGE SCALE GENOMIC DNA]</scope>
    <source>
        <strain evidence="2 3">NIES-2285</strain>
    </source>
</reference>
<proteinExistence type="predicted"/>
<evidence type="ECO:0000313" key="3">
    <source>
        <dbReference type="Proteomes" id="UP000054558"/>
    </source>
</evidence>
<dbReference type="PANTHER" id="PTHR35393">
    <property type="entry name" value="CHROMOSOME 1, WHOLE GENOME SHOTGUN SEQUENCE"/>
    <property type="match status" value="1"/>
</dbReference>
<evidence type="ECO:0000259" key="1">
    <source>
        <dbReference type="Pfam" id="PF24840"/>
    </source>
</evidence>
<accession>A0A0U9HIB2</accession>
<dbReference type="OrthoDB" id="2014323at2759"/>
<dbReference type="OMA" id="VRICPWI"/>
<dbReference type="InterPro" id="IPR057514">
    <property type="entry name" value="NTF2_SigF"/>
</dbReference>
<evidence type="ECO:0000313" key="2">
    <source>
        <dbReference type="EMBL" id="GAQ78009.1"/>
    </source>
</evidence>
<protein>
    <recommendedName>
        <fullName evidence="1">SigF-like NTF2-like domain-containing protein</fullName>
    </recommendedName>
</protein>
<dbReference type="Pfam" id="PF24840">
    <property type="entry name" value="NTF2_SigF"/>
    <property type="match status" value="1"/>
</dbReference>
<keyword evidence="3" id="KW-1185">Reference proteome</keyword>
<feature type="domain" description="SigF-like NTF2-like" evidence="1">
    <location>
        <begin position="1"/>
        <end position="111"/>
    </location>
</feature>
<organism evidence="2 3">
    <name type="scientific">Klebsormidium nitens</name>
    <name type="common">Green alga</name>
    <name type="synonym">Ulothrix nitens</name>
    <dbReference type="NCBI Taxonomy" id="105231"/>
    <lineage>
        <taxon>Eukaryota</taxon>
        <taxon>Viridiplantae</taxon>
        <taxon>Streptophyta</taxon>
        <taxon>Klebsormidiophyceae</taxon>
        <taxon>Klebsormidiales</taxon>
        <taxon>Klebsormidiaceae</taxon>
        <taxon>Klebsormidium</taxon>
    </lineage>
</organism>
<dbReference type="EMBL" id="DF236955">
    <property type="protein sequence ID" value="GAQ78009.1"/>
    <property type="molecule type" value="Genomic_DNA"/>
</dbReference>
<dbReference type="Proteomes" id="UP000054558">
    <property type="component" value="Unassembled WGS sequence"/>
</dbReference>
<name>A0A0U9HIB2_KLENI</name>
<dbReference type="AlphaFoldDB" id="A0A0U9HIB2"/>
<sequence length="201" mass="23065">MEDPAKEIPGIIQAIVQNEDLKRQEETVSKYFSESAILDHMVVFCKNREEILAAYQIWVMSNHSLRATIHQVAYKEDEEYIMVRMTQYVRKWWNPFEEKGMPMMVFFKLEDAPSSTGREHRNGTAAGGTRRKRIAFQQDCHTLDPILVNIPVLNLIAYGRFGLRTLLTMTSTITIKVLQATIGTETITYTAKSAYKLLGLT</sequence>